<feature type="region of interest" description="Disordered" evidence="2">
    <location>
        <begin position="259"/>
        <end position="284"/>
    </location>
</feature>
<evidence type="ECO:0000256" key="2">
    <source>
        <dbReference type="SAM" id="MobiDB-lite"/>
    </source>
</evidence>
<protein>
    <submittedName>
        <fullName evidence="3">Uncharacterized protein</fullName>
    </submittedName>
</protein>
<keyword evidence="4" id="KW-1185">Reference proteome</keyword>
<sequence length="341" mass="38810">MLEGNCRNLNLLAGGRFPAVFTQVFADAGHGLGDAAAQYCFAVFDCLSVTLGPWRGSDVFGLRCHLHMLPPCSGLVYHTTALRCGVLEADTGARTWITILFYLDGLGCYIKTAMEIWQGLGKLCEGSQELRKQKIEVLLEKFKSFKMLPGESFDLLDERFHNILIIPTSENLFDKFKNMMEDFKEINLKHSSLTEENKLLSEENFMLTKGWKSQLCEITQLKAENKSLSEKVKSLNKDLGILKSKEAGDKLLETTKKKGREGLGFDPSSSKRKGRTTFIPPKPTVKPNEQKAYLEMIEAQELSEFLHLEILFKYEEEVQEFYRNGKIKTIQYKKNPQRTIL</sequence>
<name>A0A484LIC8_9ASTE</name>
<proteinExistence type="predicted"/>
<dbReference type="Proteomes" id="UP000595140">
    <property type="component" value="Unassembled WGS sequence"/>
</dbReference>
<evidence type="ECO:0000256" key="1">
    <source>
        <dbReference type="SAM" id="Coils"/>
    </source>
</evidence>
<feature type="coiled-coil region" evidence="1">
    <location>
        <begin position="218"/>
        <end position="245"/>
    </location>
</feature>
<dbReference type="AlphaFoldDB" id="A0A484LIC8"/>
<evidence type="ECO:0000313" key="3">
    <source>
        <dbReference type="EMBL" id="VFQ76203.1"/>
    </source>
</evidence>
<evidence type="ECO:0000313" key="4">
    <source>
        <dbReference type="Proteomes" id="UP000595140"/>
    </source>
</evidence>
<dbReference type="EMBL" id="OOIL02001510">
    <property type="protein sequence ID" value="VFQ76203.1"/>
    <property type="molecule type" value="Genomic_DNA"/>
</dbReference>
<gene>
    <name evidence="3" type="ORF">CCAM_LOCUS17979</name>
</gene>
<organism evidence="3 4">
    <name type="scientific">Cuscuta campestris</name>
    <dbReference type="NCBI Taxonomy" id="132261"/>
    <lineage>
        <taxon>Eukaryota</taxon>
        <taxon>Viridiplantae</taxon>
        <taxon>Streptophyta</taxon>
        <taxon>Embryophyta</taxon>
        <taxon>Tracheophyta</taxon>
        <taxon>Spermatophyta</taxon>
        <taxon>Magnoliopsida</taxon>
        <taxon>eudicotyledons</taxon>
        <taxon>Gunneridae</taxon>
        <taxon>Pentapetalae</taxon>
        <taxon>asterids</taxon>
        <taxon>lamiids</taxon>
        <taxon>Solanales</taxon>
        <taxon>Convolvulaceae</taxon>
        <taxon>Cuscuteae</taxon>
        <taxon>Cuscuta</taxon>
        <taxon>Cuscuta subgen. Grammica</taxon>
        <taxon>Cuscuta sect. Cleistogrammica</taxon>
    </lineage>
</organism>
<accession>A0A484LIC8</accession>
<keyword evidence="1" id="KW-0175">Coiled coil</keyword>
<reference evidence="3 4" key="1">
    <citation type="submission" date="2018-04" db="EMBL/GenBank/DDBJ databases">
        <authorList>
            <person name="Vogel A."/>
        </authorList>
    </citation>
    <scope>NUCLEOTIDE SEQUENCE [LARGE SCALE GENOMIC DNA]</scope>
</reference>